<dbReference type="Pfam" id="PF10652">
    <property type="entry name" value="DUF2480"/>
    <property type="match status" value="1"/>
</dbReference>
<accession>A0A7V2AZF9</accession>
<reference evidence="2" key="1">
    <citation type="journal article" date="2020" name="mSystems">
        <title>Genome- and Community-Level Interaction Insights into Carbon Utilization and Element Cycling Functions of Hydrothermarchaeota in Hydrothermal Sediment.</title>
        <authorList>
            <person name="Zhou Z."/>
            <person name="Liu Y."/>
            <person name="Xu W."/>
            <person name="Pan J."/>
            <person name="Luo Z.H."/>
            <person name="Li M."/>
        </authorList>
    </citation>
    <scope>NUCLEOTIDE SEQUENCE [LARGE SCALE GENOMIC DNA]</scope>
    <source>
        <strain evidence="2">SpSt-143</strain>
    </source>
</reference>
<gene>
    <name evidence="2" type="ORF">ENO59_03095</name>
</gene>
<name>A0A7V2AZF9_RHOMR</name>
<evidence type="ECO:0000313" key="2">
    <source>
        <dbReference type="EMBL" id="HER95490.1"/>
    </source>
</evidence>
<feature type="region of interest" description="Disordered" evidence="1">
    <location>
        <begin position="165"/>
        <end position="187"/>
    </location>
</feature>
<dbReference type="InterPro" id="IPR018914">
    <property type="entry name" value="DUF2480"/>
</dbReference>
<evidence type="ECO:0000256" key="1">
    <source>
        <dbReference type="SAM" id="MobiDB-lite"/>
    </source>
</evidence>
<protein>
    <submittedName>
        <fullName evidence="2">DUF2480 family protein</fullName>
    </submittedName>
</protein>
<dbReference type="AlphaFoldDB" id="A0A7V2AZF9"/>
<comment type="caution">
    <text evidence="2">The sequence shown here is derived from an EMBL/GenBank/DDBJ whole genome shotgun (WGS) entry which is preliminary data.</text>
</comment>
<dbReference type="EMBL" id="DSGB01000003">
    <property type="protein sequence ID" value="HER95490.1"/>
    <property type="molecule type" value="Genomic_DNA"/>
</dbReference>
<sequence>MEPILNRVAQSDIVVYNLEALWDDKPIVELDLAPFLVEGLVLREKAFRQQVQAHDWSQYADCHVALYCSTDAILPIWAYMLVATKLQGIARSVTVGRRDALLRDYFARALAREDWSRYKDRIVVVKGCASKLVPPSAYVLAVQYLQTVARKLMYGEPCSSVPLWRRPEPRSDAQARAVGPAFPKSAD</sequence>
<proteinExistence type="predicted"/>
<organism evidence="2">
    <name type="scientific">Rhodothermus marinus</name>
    <name type="common">Rhodothermus obamensis</name>
    <dbReference type="NCBI Taxonomy" id="29549"/>
    <lineage>
        <taxon>Bacteria</taxon>
        <taxon>Pseudomonadati</taxon>
        <taxon>Rhodothermota</taxon>
        <taxon>Rhodothermia</taxon>
        <taxon>Rhodothermales</taxon>
        <taxon>Rhodothermaceae</taxon>
        <taxon>Rhodothermus</taxon>
    </lineage>
</organism>